<evidence type="ECO:0000313" key="2">
    <source>
        <dbReference type="EMBL" id="MFB9953003.1"/>
    </source>
</evidence>
<proteinExistence type="predicted"/>
<reference evidence="2 3" key="1">
    <citation type="submission" date="2024-09" db="EMBL/GenBank/DDBJ databases">
        <authorList>
            <person name="Sun Q."/>
            <person name="Mori K."/>
        </authorList>
    </citation>
    <scope>NUCLEOTIDE SEQUENCE [LARGE SCALE GENOMIC DNA]</scope>
    <source>
        <strain evidence="2 3">TBRC 4938</strain>
    </source>
</reference>
<evidence type="ECO:0000259" key="1">
    <source>
        <dbReference type="PROSITE" id="PS50983"/>
    </source>
</evidence>
<protein>
    <submittedName>
        <fullName evidence="2">ABC transporter substrate-binding protein</fullName>
    </submittedName>
</protein>
<gene>
    <name evidence="2" type="ORF">ACFFP0_29550</name>
</gene>
<name>A0ABV6AUK9_9HYPH</name>
<dbReference type="InterPro" id="IPR050902">
    <property type="entry name" value="ABC_Transporter_SBP"/>
</dbReference>
<dbReference type="PANTHER" id="PTHR30535:SF34">
    <property type="entry name" value="MOLYBDATE-BINDING PROTEIN MOLA"/>
    <property type="match status" value="1"/>
</dbReference>
<dbReference type="Pfam" id="PF01497">
    <property type="entry name" value="Peripla_BP_2"/>
    <property type="match status" value="1"/>
</dbReference>
<organism evidence="2 3">
    <name type="scientific">Rhizobium puerariae</name>
    <dbReference type="NCBI Taxonomy" id="1585791"/>
    <lineage>
        <taxon>Bacteria</taxon>
        <taxon>Pseudomonadati</taxon>
        <taxon>Pseudomonadota</taxon>
        <taxon>Alphaproteobacteria</taxon>
        <taxon>Hyphomicrobiales</taxon>
        <taxon>Rhizobiaceae</taxon>
        <taxon>Rhizobium/Agrobacterium group</taxon>
        <taxon>Rhizobium</taxon>
    </lineage>
</organism>
<evidence type="ECO:0000313" key="3">
    <source>
        <dbReference type="Proteomes" id="UP001589692"/>
    </source>
</evidence>
<dbReference type="EMBL" id="JBHMAA010000044">
    <property type="protein sequence ID" value="MFB9953003.1"/>
    <property type="molecule type" value="Genomic_DNA"/>
</dbReference>
<feature type="domain" description="Fe/B12 periplasmic-binding" evidence="1">
    <location>
        <begin position="82"/>
        <end position="382"/>
    </location>
</feature>
<dbReference type="Proteomes" id="UP001589692">
    <property type="component" value="Unassembled WGS sequence"/>
</dbReference>
<dbReference type="SUPFAM" id="SSF53807">
    <property type="entry name" value="Helical backbone' metal receptor"/>
    <property type="match status" value="1"/>
</dbReference>
<accession>A0ABV6AUK9</accession>
<dbReference type="PANTHER" id="PTHR30535">
    <property type="entry name" value="VITAMIN B12-BINDING PROTEIN"/>
    <property type="match status" value="1"/>
</dbReference>
<dbReference type="RefSeq" id="WP_377265804.1">
    <property type="nucleotide sequence ID" value="NZ_JBHMAA010000044.1"/>
</dbReference>
<dbReference type="PROSITE" id="PS50983">
    <property type="entry name" value="FE_B12_PBP"/>
    <property type="match status" value="1"/>
</dbReference>
<dbReference type="Gene3D" id="3.40.50.1980">
    <property type="entry name" value="Nitrogenase molybdenum iron protein domain"/>
    <property type="match status" value="2"/>
</dbReference>
<dbReference type="InterPro" id="IPR002491">
    <property type="entry name" value="ABC_transptr_periplasmic_BD"/>
</dbReference>
<sequence>MLERQPVLLRRAPQGDGEPDIQMVMLTNTTRHRAMPGMTRRATLGALLAAPFIPRAAMAQEGLIRATDIIGREAVLKAPAQQIVLGSWVTIDALSLIHPDPASLLVGWGGDFGANQFQLETFRKRFPAIDAVPVVGQGSIETMSIETIISQAPDLVILSRLDAFRFGDAASNPQLEQLADAGIPVAIVDFFLDPARNTEPSLRLLGTLLGRERQAQEFLDLYGQRMRRIETRLARPGVVRPTVLLHAFAARPECCWTTGPGNRDALTTPAGGHNIGADVLKGAIGQLNLEYVYEREPEFYIATGGADGRPTDEEFAIGRDVSADRVKASFEKLLARPQIAAIKAVSERRAFGVWHNFMHTPIRIAAVEALARWMHSDLFADIDAEATLEAVNARFLPVPLEGTFWVAAT</sequence>
<comment type="caution">
    <text evidence="2">The sequence shown here is derived from an EMBL/GenBank/DDBJ whole genome shotgun (WGS) entry which is preliminary data.</text>
</comment>
<keyword evidence="3" id="KW-1185">Reference proteome</keyword>